<dbReference type="AlphaFoldDB" id="A0A559K4F8"/>
<dbReference type="InterPro" id="IPR036237">
    <property type="entry name" value="Xyl_isomerase-like_sf"/>
</dbReference>
<dbReference type="GO" id="GO:0016853">
    <property type="term" value="F:isomerase activity"/>
    <property type="evidence" value="ECO:0007669"/>
    <property type="project" value="UniProtKB-KW"/>
</dbReference>
<dbReference type="Proteomes" id="UP000317036">
    <property type="component" value="Unassembled WGS sequence"/>
</dbReference>
<protein>
    <submittedName>
        <fullName evidence="2">Sugar phosphate isomerase/epimerase</fullName>
    </submittedName>
</protein>
<sequence length="285" mass="31929">MKLSVFTVVTPDLTPAELAATAKEAGLDGIEWRFKEIPQDAKDEQPSFWRRNLCSIDPNATDAELEVFTRAASENGLETLSLTPYLNACDLTETEHAIKVASKIGAKMIRAGVPGYDRTQNYNDLFKRAVTYLEGVEALAKQYGVKCIIETHHQTISPSAGLAHRLVSRFDPNHIGVLFDPGNMIHEGYENFRMGLELLGPYLTHVHIKNTGWKKTETRADGSQAWTSYWEPNMEGIVDWKQVLGDLKSVGYDGYLGVEDFSCKYGSKELLHKYVQQVRGMLAEL</sequence>
<evidence type="ECO:0000259" key="1">
    <source>
        <dbReference type="Pfam" id="PF01261"/>
    </source>
</evidence>
<reference evidence="2 3" key="1">
    <citation type="submission" date="2019-07" db="EMBL/GenBank/DDBJ databases">
        <authorList>
            <person name="Kim J."/>
        </authorList>
    </citation>
    <scope>NUCLEOTIDE SEQUENCE [LARGE SCALE GENOMIC DNA]</scope>
    <source>
        <strain evidence="2 3">JC52</strain>
    </source>
</reference>
<dbReference type="Gene3D" id="3.20.20.150">
    <property type="entry name" value="Divalent-metal-dependent TIM barrel enzymes"/>
    <property type="match status" value="1"/>
</dbReference>
<dbReference type="InterPro" id="IPR013022">
    <property type="entry name" value="Xyl_isomerase-like_TIM-brl"/>
</dbReference>
<feature type="domain" description="Xylose isomerase-like TIM barrel" evidence="1">
    <location>
        <begin position="21"/>
        <end position="262"/>
    </location>
</feature>
<comment type="caution">
    <text evidence="2">The sequence shown here is derived from an EMBL/GenBank/DDBJ whole genome shotgun (WGS) entry which is preliminary data.</text>
</comment>
<evidence type="ECO:0000313" key="3">
    <source>
        <dbReference type="Proteomes" id="UP000317036"/>
    </source>
</evidence>
<gene>
    <name evidence="2" type="ORF">FPZ49_26455</name>
</gene>
<dbReference type="EMBL" id="VNJI01000045">
    <property type="protein sequence ID" value="TVY06980.1"/>
    <property type="molecule type" value="Genomic_DNA"/>
</dbReference>
<dbReference type="InterPro" id="IPR050312">
    <property type="entry name" value="IolE/XylAMocC-like"/>
</dbReference>
<accession>A0A559K4F8</accession>
<name>A0A559K4F8_9BACL</name>
<dbReference type="SUPFAM" id="SSF51658">
    <property type="entry name" value="Xylose isomerase-like"/>
    <property type="match status" value="1"/>
</dbReference>
<proteinExistence type="predicted"/>
<evidence type="ECO:0000313" key="2">
    <source>
        <dbReference type="EMBL" id="TVY06980.1"/>
    </source>
</evidence>
<dbReference type="RefSeq" id="WP_144852782.1">
    <property type="nucleotide sequence ID" value="NZ_VNJI01000045.1"/>
</dbReference>
<dbReference type="Pfam" id="PF01261">
    <property type="entry name" value="AP_endonuc_2"/>
    <property type="match status" value="1"/>
</dbReference>
<keyword evidence="3" id="KW-1185">Reference proteome</keyword>
<dbReference type="PANTHER" id="PTHR12110">
    <property type="entry name" value="HYDROXYPYRUVATE ISOMERASE"/>
    <property type="match status" value="1"/>
</dbReference>
<dbReference type="OrthoDB" id="104997at2"/>
<organism evidence="2 3">
    <name type="scientific">Paenibacillus cremeus</name>
    <dbReference type="NCBI Taxonomy" id="2163881"/>
    <lineage>
        <taxon>Bacteria</taxon>
        <taxon>Bacillati</taxon>
        <taxon>Bacillota</taxon>
        <taxon>Bacilli</taxon>
        <taxon>Bacillales</taxon>
        <taxon>Paenibacillaceae</taxon>
        <taxon>Paenibacillus</taxon>
    </lineage>
</organism>
<keyword evidence="2" id="KW-0413">Isomerase</keyword>